<sequence length="131" mass="15668">MNTELSEQDRELLDMREQQKMTYKAIGQTLGVSPSWARQIYYRAVRRRRRLEYDKRCAEKELMELSGGFCRNELRLLLAGLYFYEATLECARGEGPMDVQKEFLETRKKLKKLQQKTRALLRYDYNDDGRV</sequence>
<dbReference type="InterPro" id="IPR036388">
    <property type="entry name" value="WH-like_DNA-bd_sf"/>
</dbReference>
<dbReference type="RefSeq" id="WP_186887133.1">
    <property type="nucleotide sequence ID" value="NZ_JACONZ010000001.1"/>
</dbReference>
<keyword evidence="3" id="KW-1185">Reference proteome</keyword>
<name>A0A923L0S2_9FIRM</name>
<evidence type="ECO:0000313" key="2">
    <source>
        <dbReference type="EMBL" id="MBC5580807.1"/>
    </source>
</evidence>
<dbReference type="InterPro" id="IPR013324">
    <property type="entry name" value="RNA_pol_sigma_r3/r4-like"/>
</dbReference>
<protein>
    <submittedName>
        <fullName evidence="2">Sigma-70 family RNA polymerase sigma factor</fullName>
    </submittedName>
</protein>
<proteinExistence type="predicted"/>
<evidence type="ECO:0000259" key="1">
    <source>
        <dbReference type="Pfam" id="PF04545"/>
    </source>
</evidence>
<dbReference type="Proteomes" id="UP000659630">
    <property type="component" value="Unassembled WGS sequence"/>
</dbReference>
<feature type="domain" description="RNA polymerase sigma-70 region 4" evidence="1">
    <location>
        <begin position="4"/>
        <end position="47"/>
    </location>
</feature>
<organism evidence="2 3">
    <name type="scientific">Anaerofilum hominis</name>
    <dbReference type="NCBI Taxonomy" id="2763016"/>
    <lineage>
        <taxon>Bacteria</taxon>
        <taxon>Bacillati</taxon>
        <taxon>Bacillota</taxon>
        <taxon>Clostridia</taxon>
        <taxon>Eubacteriales</taxon>
        <taxon>Oscillospiraceae</taxon>
        <taxon>Anaerofilum</taxon>
    </lineage>
</organism>
<evidence type="ECO:0000313" key="3">
    <source>
        <dbReference type="Proteomes" id="UP000659630"/>
    </source>
</evidence>
<accession>A0A923L0S2</accession>
<dbReference type="InterPro" id="IPR007630">
    <property type="entry name" value="RNA_pol_sigma70_r4"/>
</dbReference>
<gene>
    <name evidence="2" type="ORF">H8S23_04755</name>
</gene>
<dbReference type="SUPFAM" id="SSF88659">
    <property type="entry name" value="Sigma3 and sigma4 domains of RNA polymerase sigma factors"/>
    <property type="match status" value="1"/>
</dbReference>
<comment type="caution">
    <text evidence="2">The sequence shown here is derived from an EMBL/GenBank/DDBJ whole genome shotgun (WGS) entry which is preliminary data.</text>
</comment>
<dbReference type="Gene3D" id="1.10.10.10">
    <property type="entry name" value="Winged helix-like DNA-binding domain superfamily/Winged helix DNA-binding domain"/>
    <property type="match status" value="1"/>
</dbReference>
<reference evidence="2" key="1">
    <citation type="submission" date="2020-08" db="EMBL/GenBank/DDBJ databases">
        <title>Genome public.</title>
        <authorList>
            <person name="Liu C."/>
            <person name="Sun Q."/>
        </authorList>
    </citation>
    <scope>NUCLEOTIDE SEQUENCE</scope>
    <source>
        <strain evidence="2">BX8</strain>
    </source>
</reference>
<dbReference type="GO" id="GO:0003700">
    <property type="term" value="F:DNA-binding transcription factor activity"/>
    <property type="evidence" value="ECO:0007669"/>
    <property type="project" value="InterPro"/>
</dbReference>
<dbReference type="EMBL" id="JACONZ010000001">
    <property type="protein sequence ID" value="MBC5580807.1"/>
    <property type="molecule type" value="Genomic_DNA"/>
</dbReference>
<dbReference type="GO" id="GO:0006352">
    <property type="term" value="P:DNA-templated transcription initiation"/>
    <property type="evidence" value="ECO:0007669"/>
    <property type="project" value="InterPro"/>
</dbReference>
<dbReference type="AlphaFoldDB" id="A0A923L0S2"/>
<dbReference type="Pfam" id="PF04545">
    <property type="entry name" value="Sigma70_r4"/>
    <property type="match status" value="1"/>
</dbReference>